<gene>
    <name evidence="2" type="ORF">MFIFM68171_04892</name>
</gene>
<sequence length="110" mass="12605">MRLLNTQRMRLMPHSVGLHVPPYAILSHTWDDEVLFEDICDPLKPLAAQKKGFAKIKGAYDQALQGGNMYIWIDTCRIDKSSNAELSEAINSMFRYYAELGLVLCLFHRC</sequence>
<comment type="caution">
    <text evidence="2">The sequence shown here is derived from an EMBL/GenBank/DDBJ whole genome shotgun (WGS) entry which is preliminary data.</text>
</comment>
<name>A0ABQ0GAA6_9PEZI</name>
<evidence type="ECO:0000313" key="2">
    <source>
        <dbReference type="EMBL" id="GAB1314682.1"/>
    </source>
</evidence>
<dbReference type="PANTHER" id="PTHR10622">
    <property type="entry name" value="HET DOMAIN-CONTAINING PROTEIN"/>
    <property type="match status" value="1"/>
</dbReference>
<feature type="domain" description="Heterokaryon incompatibility" evidence="1">
    <location>
        <begin position="23"/>
        <end position="104"/>
    </location>
</feature>
<dbReference type="GeneID" id="98175635"/>
<dbReference type="RefSeq" id="XP_070916413.1">
    <property type="nucleotide sequence ID" value="XM_071060312.1"/>
</dbReference>
<dbReference type="PANTHER" id="PTHR10622:SF10">
    <property type="entry name" value="HET DOMAIN-CONTAINING PROTEIN"/>
    <property type="match status" value="1"/>
</dbReference>
<proteinExistence type="predicted"/>
<evidence type="ECO:0000313" key="3">
    <source>
        <dbReference type="Proteomes" id="UP001628179"/>
    </source>
</evidence>
<dbReference type="EMBL" id="BAAFSV010000002">
    <property type="protein sequence ID" value="GAB1314682.1"/>
    <property type="molecule type" value="Genomic_DNA"/>
</dbReference>
<organism evidence="2 3">
    <name type="scientific">Madurella fahalii</name>
    <dbReference type="NCBI Taxonomy" id="1157608"/>
    <lineage>
        <taxon>Eukaryota</taxon>
        <taxon>Fungi</taxon>
        <taxon>Dikarya</taxon>
        <taxon>Ascomycota</taxon>
        <taxon>Pezizomycotina</taxon>
        <taxon>Sordariomycetes</taxon>
        <taxon>Sordariomycetidae</taxon>
        <taxon>Sordariales</taxon>
        <taxon>Sordariales incertae sedis</taxon>
        <taxon>Madurella</taxon>
    </lineage>
</organism>
<protein>
    <recommendedName>
        <fullName evidence="1">Heterokaryon incompatibility domain-containing protein</fullName>
    </recommendedName>
</protein>
<keyword evidence="3" id="KW-1185">Reference proteome</keyword>
<dbReference type="Pfam" id="PF06985">
    <property type="entry name" value="HET"/>
    <property type="match status" value="1"/>
</dbReference>
<dbReference type="Proteomes" id="UP001628179">
    <property type="component" value="Unassembled WGS sequence"/>
</dbReference>
<reference evidence="2 3" key="1">
    <citation type="submission" date="2024-09" db="EMBL/GenBank/DDBJ databases">
        <title>Itraconazole resistance in Madurella fahalii resulting from another homologue of gene encoding cytochrome P450 14-alpha sterol demethylase (CYP51).</title>
        <authorList>
            <person name="Yoshioka I."/>
            <person name="Fahal A.H."/>
            <person name="Kaneko S."/>
            <person name="Yaguchi T."/>
        </authorList>
    </citation>
    <scope>NUCLEOTIDE SEQUENCE [LARGE SCALE GENOMIC DNA]</scope>
    <source>
        <strain evidence="2 3">IFM 68171</strain>
    </source>
</reference>
<dbReference type="InterPro" id="IPR010730">
    <property type="entry name" value="HET"/>
</dbReference>
<evidence type="ECO:0000259" key="1">
    <source>
        <dbReference type="Pfam" id="PF06985"/>
    </source>
</evidence>
<accession>A0ABQ0GAA6</accession>